<feature type="domain" description="Enoyl-CoA hydratase/isomerase" evidence="8">
    <location>
        <begin position="75"/>
        <end position="420"/>
    </location>
</feature>
<keyword evidence="5" id="KW-0496">Mitochondrion</keyword>
<dbReference type="EMBL" id="JAVHJL010000002">
    <property type="protein sequence ID" value="KAK6509467.1"/>
    <property type="molecule type" value="Genomic_DNA"/>
</dbReference>
<protein>
    <recommendedName>
        <fullName evidence="3">3-hydroxyisobutyryl-CoA hydrolase</fullName>
        <ecNumber evidence="3">3.1.2.4</ecNumber>
    </recommendedName>
    <alternativeName>
        <fullName evidence="6">3-hydroxyisobutyryl-coenzyme A hydrolase</fullName>
    </alternativeName>
</protein>
<evidence type="ECO:0000313" key="9">
    <source>
        <dbReference type="EMBL" id="KAK6509467.1"/>
    </source>
</evidence>
<sequence length="512" mass="56958">MILRQFCTARTASRALSISSHARPTTTMPLRARIGVNAMAQSSRSQSTAAPAAATPAPEEENTDDDVLFDSAKGVRTITLNRPKKFNALNGSMAGKILPRLLEWQKSQMANVIVIKGAGEKAFCAGGDVAVLAAQNRTGPAGQNASIDYFALEYKLDNLIAKYPKPYVAFMDGITMGGGVGLSLHGHFRIATERTMFSMPETTIGFFPDVGASFFLPRLDGYLGTYLALTSERLTGVQAYWAGVATHYIHSSSLQDLQDRLAELEFNDHDDLQWRLEHINSTIEEYTTGLPHNEPFILSGKTREAIDRCFRYNTIDEIMQALRNEDSEWANKTINTLRSRSPIALRVTLLEMRYGAAWSINTAFMREYHMARKFMNHAMHPDFVEGVEKQLAKPVDGFKAPPVWKPASIEETTDAMALKYLEIEEGAPRLDLVKLPNEVDFSNYPHGWLGLPSENAVKIMLGKGGKKTVGELEKEVLKQWDNKLGVKEKLRDVFERKIVEGPGGIAEWKVEA</sequence>
<dbReference type="GO" id="GO:0005739">
    <property type="term" value="C:mitochondrion"/>
    <property type="evidence" value="ECO:0007669"/>
    <property type="project" value="UniProtKB-SubCell"/>
</dbReference>
<evidence type="ECO:0000256" key="2">
    <source>
        <dbReference type="ARBA" id="ARBA00004173"/>
    </source>
</evidence>
<keyword evidence="4" id="KW-0378">Hydrolase</keyword>
<dbReference type="EC" id="3.1.2.4" evidence="3"/>
<dbReference type="InterPro" id="IPR045004">
    <property type="entry name" value="ECH_dom"/>
</dbReference>
<dbReference type="CDD" id="cd06558">
    <property type="entry name" value="crotonase-like"/>
    <property type="match status" value="1"/>
</dbReference>
<evidence type="ECO:0000256" key="5">
    <source>
        <dbReference type="ARBA" id="ARBA00023128"/>
    </source>
</evidence>
<keyword evidence="10" id="KW-1185">Reference proteome</keyword>
<dbReference type="GO" id="GO:0006574">
    <property type="term" value="P:L-valine catabolic process"/>
    <property type="evidence" value="ECO:0007669"/>
    <property type="project" value="TreeGrafter"/>
</dbReference>
<dbReference type="FunFam" id="3.90.226.10:FF:000026">
    <property type="entry name" value="3-hydroxyisobutyryl-CoA hydrolase, mitochondrial"/>
    <property type="match status" value="1"/>
</dbReference>
<organism evidence="9 10">
    <name type="scientific">Arthrobotrys musiformis</name>
    <dbReference type="NCBI Taxonomy" id="47236"/>
    <lineage>
        <taxon>Eukaryota</taxon>
        <taxon>Fungi</taxon>
        <taxon>Dikarya</taxon>
        <taxon>Ascomycota</taxon>
        <taxon>Pezizomycotina</taxon>
        <taxon>Orbiliomycetes</taxon>
        <taxon>Orbiliales</taxon>
        <taxon>Orbiliaceae</taxon>
        <taxon>Arthrobotrys</taxon>
    </lineage>
</organism>
<dbReference type="InterPro" id="IPR029045">
    <property type="entry name" value="ClpP/crotonase-like_dom_sf"/>
</dbReference>
<comment type="catalytic activity">
    <reaction evidence="1">
        <text>3-hydroxy-2-methylpropanoyl-CoA + H2O = 3-hydroxy-2-methylpropanoate + CoA + H(+)</text>
        <dbReference type="Rhea" id="RHEA:20888"/>
        <dbReference type="ChEBI" id="CHEBI:11805"/>
        <dbReference type="ChEBI" id="CHEBI:15377"/>
        <dbReference type="ChEBI" id="CHEBI:15378"/>
        <dbReference type="ChEBI" id="CHEBI:57287"/>
        <dbReference type="ChEBI" id="CHEBI:57340"/>
        <dbReference type="EC" id="3.1.2.4"/>
    </reaction>
</comment>
<comment type="caution">
    <text evidence="9">The sequence shown here is derived from an EMBL/GenBank/DDBJ whole genome shotgun (WGS) entry which is preliminary data.</text>
</comment>
<dbReference type="AlphaFoldDB" id="A0AAV9WKF1"/>
<dbReference type="Proteomes" id="UP001370758">
    <property type="component" value="Unassembled WGS sequence"/>
</dbReference>
<evidence type="ECO:0000256" key="1">
    <source>
        <dbReference type="ARBA" id="ARBA00001709"/>
    </source>
</evidence>
<name>A0AAV9WKF1_9PEZI</name>
<evidence type="ECO:0000256" key="6">
    <source>
        <dbReference type="ARBA" id="ARBA00031181"/>
    </source>
</evidence>
<evidence type="ECO:0000313" key="10">
    <source>
        <dbReference type="Proteomes" id="UP001370758"/>
    </source>
</evidence>
<feature type="compositionally biased region" description="Low complexity" evidence="7">
    <location>
        <begin position="48"/>
        <end position="57"/>
    </location>
</feature>
<dbReference type="PANTHER" id="PTHR43176:SF3">
    <property type="entry name" value="3-HYDROXYISOBUTYRYL-COA HYDROLASE, MITOCHONDRIAL"/>
    <property type="match status" value="1"/>
</dbReference>
<dbReference type="NCBIfam" id="NF004127">
    <property type="entry name" value="PRK05617.1"/>
    <property type="match status" value="1"/>
</dbReference>
<dbReference type="Gene3D" id="3.90.226.10">
    <property type="entry name" value="2-enoyl-CoA Hydratase, Chain A, domain 1"/>
    <property type="match status" value="1"/>
</dbReference>
<feature type="region of interest" description="Disordered" evidence="7">
    <location>
        <begin position="38"/>
        <end position="66"/>
    </location>
</feature>
<evidence type="ECO:0000256" key="7">
    <source>
        <dbReference type="SAM" id="MobiDB-lite"/>
    </source>
</evidence>
<dbReference type="Pfam" id="PF16113">
    <property type="entry name" value="ECH_2"/>
    <property type="match status" value="1"/>
</dbReference>
<evidence type="ECO:0000256" key="3">
    <source>
        <dbReference type="ARBA" id="ARBA00011915"/>
    </source>
</evidence>
<reference evidence="9 10" key="1">
    <citation type="submission" date="2023-08" db="EMBL/GenBank/DDBJ databases">
        <authorList>
            <person name="Palmer J.M."/>
        </authorList>
    </citation>
    <scope>NUCLEOTIDE SEQUENCE [LARGE SCALE GENOMIC DNA]</scope>
    <source>
        <strain evidence="9 10">TWF481</strain>
    </source>
</reference>
<dbReference type="PANTHER" id="PTHR43176">
    <property type="entry name" value="3-HYDROXYISOBUTYRYL-COA HYDROLASE-RELATED"/>
    <property type="match status" value="1"/>
</dbReference>
<comment type="subcellular location">
    <subcellularLocation>
        <location evidence="2">Mitochondrion</location>
    </subcellularLocation>
</comment>
<accession>A0AAV9WKF1</accession>
<evidence type="ECO:0000259" key="8">
    <source>
        <dbReference type="Pfam" id="PF16113"/>
    </source>
</evidence>
<gene>
    <name evidence="9" type="ORF">TWF481_004211</name>
</gene>
<dbReference type="SUPFAM" id="SSF52096">
    <property type="entry name" value="ClpP/crotonase"/>
    <property type="match status" value="1"/>
</dbReference>
<evidence type="ECO:0000256" key="4">
    <source>
        <dbReference type="ARBA" id="ARBA00022801"/>
    </source>
</evidence>
<dbReference type="GO" id="GO:0003860">
    <property type="term" value="F:3-hydroxyisobutyryl-CoA hydrolase activity"/>
    <property type="evidence" value="ECO:0007669"/>
    <property type="project" value="UniProtKB-EC"/>
</dbReference>
<dbReference type="InterPro" id="IPR032259">
    <property type="entry name" value="HIBYL-CoA-H"/>
</dbReference>
<proteinExistence type="predicted"/>